<proteinExistence type="predicted"/>
<protein>
    <recommendedName>
        <fullName evidence="1">Mos1 transposase HTH domain-containing protein</fullName>
    </recommendedName>
</protein>
<name>A0A4C1UBN5_EUMVA</name>
<keyword evidence="3" id="KW-1185">Reference proteome</keyword>
<feature type="domain" description="Mos1 transposase HTH" evidence="1">
    <location>
        <begin position="1"/>
        <end position="26"/>
    </location>
</feature>
<dbReference type="AlphaFoldDB" id="A0A4C1UBN5"/>
<gene>
    <name evidence="2" type="ORF">EVAR_12833_1</name>
</gene>
<dbReference type="GO" id="GO:0031297">
    <property type="term" value="P:replication fork processing"/>
    <property type="evidence" value="ECO:0007669"/>
    <property type="project" value="TreeGrafter"/>
</dbReference>
<dbReference type="GO" id="GO:0005634">
    <property type="term" value="C:nucleus"/>
    <property type="evidence" value="ECO:0007669"/>
    <property type="project" value="TreeGrafter"/>
</dbReference>
<dbReference type="GO" id="GO:0046975">
    <property type="term" value="F:histone H3K36 methyltransferase activity"/>
    <property type="evidence" value="ECO:0007669"/>
    <property type="project" value="TreeGrafter"/>
</dbReference>
<reference evidence="2 3" key="1">
    <citation type="journal article" date="2019" name="Commun. Biol.">
        <title>The bagworm genome reveals a unique fibroin gene that provides high tensile strength.</title>
        <authorList>
            <person name="Kono N."/>
            <person name="Nakamura H."/>
            <person name="Ohtoshi R."/>
            <person name="Tomita M."/>
            <person name="Numata K."/>
            <person name="Arakawa K."/>
        </authorList>
    </citation>
    <scope>NUCLEOTIDE SEQUENCE [LARGE SCALE GENOMIC DNA]</scope>
</reference>
<evidence type="ECO:0000313" key="3">
    <source>
        <dbReference type="Proteomes" id="UP000299102"/>
    </source>
</evidence>
<organism evidence="2 3">
    <name type="scientific">Eumeta variegata</name>
    <name type="common">Bagworm moth</name>
    <name type="synonym">Eumeta japonica</name>
    <dbReference type="NCBI Taxonomy" id="151549"/>
    <lineage>
        <taxon>Eukaryota</taxon>
        <taxon>Metazoa</taxon>
        <taxon>Ecdysozoa</taxon>
        <taxon>Arthropoda</taxon>
        <taxon>Hexapoda</taxon>
        <taxon>Insecta</taxon>
        <taxon>Pterygota</taxon>
        <taxon>Neoptera</taxon>
        <taxon>Endopterygota</taxon>
        <taxon>Lepidoptera</taxon>
        <taxon>Glossata</taxon>
        <taxon>Ditrysia</taxon>
        <taxon>Tineoidea</taxon>
        <taxon>Psychidae</taxon>
        <taxon>Oiketicinae</taxon>
        <taxon>Eumeta</taxon>
    </lineage>
</organism>
<sequence>MCNLYGLKAVSVRAAQNWFKRFQSGNFDVKNEPRSGQPLTDKVEAILKKVKEDRHISSNITKELEIDHKTVLIRLKKSWILQKISTLEVHTAHRKKSNESCTHWRLTIET</sequence>
<dbReference type="GO" id="GO:0000729">
    <property type="term" value="P:DNA double-strand break processing"/>
    <property type="evidence" value="ECO:0007669"/>
    <property type="project" value="TreeGrafter"/>
</dbReference>
<dbReference type="GO" id="GO:0044774">
    <property type="term" value="P:mitotic DNA integrity checkpoint signaling"/>
    <property type="evidence" value="ECO:0007669"/>
    <property type="project" value="TreeGrafter"/>
</dbReference>
<dbReference type="InterPro" id="IPR052709">
    <property type="entry name" value="Transposase-MT_Hybrid"/>
</dbReference>
<comment type="caution">
    <text evidence="2">The sequence shown here is derived from an EMBL/GenBank/DDBJ whole genome shotgun (WGS) entry which is preliminary data.</text>
</comment>
<dbReference type="OrthoDB" id="616263at2759"/>
<dbReference type="GO" id="GO:0000793">
    <property type="term" value="C:condensed chromosome"/>
    <property type="evidence" value="ECO:0007669"/>
    <property type="project" value="TreeGrafter"/>
</dbReference>
<dbReference type="Pfam" id="PF17906">
    <property type="entry name" value="HTH_48"/>
    <property type="match status" value="1"/>
</dbReference>
<dbReference type="GO" id="GO:0015074">
    <property type="term" value="P:DNA integration"/>
    <property type="evidence" value="ECO:0007669"/>
    <property type="project" value="TreeGrafter"/>
</dbReference>
<dbReference type="GO" id="GO:0003697">
    <property type="term" value="F:single-stranded DNA binding"/>
    <property type="evidence" value="ECO:0007669"/>
    <property type="project" value="TreeGrafter"/>
</dbReference>
<evidence type="ECO:0000313" key="2">
    <source>
        <dbReference type="EMBL" id="GBP23550.1"/>
    </source>
</evidence>
<dbReference type="PANTHER" id="PTHR46060:SF2">
    <property type="entry name" value="HISTONE-LYSINE N-METHYLTRANSFERASE SETMAR"/>
    <property type="match status" value="1"/>
</dbReference>
<evidence type="ECO:0000259" key="1">
    <source>
        <dbReference type="Pfam" id="PF17906"/>
    </source>
</evidence>
<dbReference type="GO" id="GO:0044547">
    <property type="term" value="F:DNA topoisomerase binding"/>
    <property type="evidence" value="ECO:0007669"/>
    <property type="project" value="TreeGrafter"/>
</dbReference>
<dbReference type="GO" id="GO:0003690">
    <property type="term" value="F:double-stranded DNA binding"/>
    <property type="evidence" value="ECO:0007669"/>
    <property type="project" value="TreeGrafter"/>
</dbReference>
<dbReference type="InterPro" id="IPR041426">
    <property type="entry name" value="Mos1_HTH"/>
</dbReference>
<dbReference type="PANTHER" id="PTHR46060">
    <property type="entry name" value="MARINER MOS1 TRANSPOSASE-LIKE PROTEIN"/>
    <property type="match status" value="1"/>
</dbReference>
<accession>A0A4C1UBN5</accession>
<dbReference type="GO" id="GO:0035861">
    <property type="term" value="C:site of double-strand break"/>
    <property type="evidence" value="ECO:0007669"/>
    <property type="project" value="TreeGrafter"/>
</dbReference>
<dbReference type="GO" id="GO:0006303">
    <property type="term" value="P:double-strand break repair via nonhomologous end joining"/>
    <property type="evidence" value="ECO:0007669"/>
    <property type="project" value="TreeGrafter"/>
</dbReference>
<dbReference type="Proteomes" id="UP000299102">
    <property type="component" value="Unassembled WGS sequence"/>
</dbReference>
<dbReference type="GO" id="GO:0042800">
    <property type="term" value="F:histone H3K4 methyltransferase activity"/>
    <property type="evidence" value="ECO:0007669"/>
    <property type="project" value="TreeGrafter"/>
</dbReference>
<dbReference type="EMBL" id="BGZK01000151">
    <property type="protein sequence ID" value="GBP23550.1"/>
    <property type="molecule type" value="Genomic_DNA"/>
</dbReference>
<dbReference type="GO" id="GO:0000014">
    <property type="term" value="F:single-stranded DNA endodeoxyribonuclease activity"/>
    <property type="evidence" value="ECO:0007669"/>
    <property type="project" value="TreeGrafter"/>
</dbReference>